<dbReference type="SUPFAM" id="SSF52540">
    <property type="entry name" value="P-loop containing nucleoside triphosphate hydrolases"/>
    <property type="match status" value="2"/>
</dbReference>
<keyword evidence="14" id="KW-1185">Reference proteome</keyword>
<feature type="domain" description="ABC transmembrane type-1" evidence="12">
    <location>
        <begin position="761"/>
        <end position="1046"/>
    </location>
</feature>
<feature type="transmembrane region" description="Helical" evidence="10">
    <location>
        <begin position="874"/>
        <end position="897"/>
    </location>
</feature>
<keyword evidence="7 10" id="KW-1133">Transmembrane helix</keyword>
<dbReference type="PROSITE" id="PS00211">
    <property type="entry name" value="ABC_TRANSPORTER_1"/>
    <property type="match status" value="2"/>
</dbReference>
<dbReference type="InterPro" id="IPR036640">
    <property type="entry name" value="ABC1_TM_sf"/>
</dbReference>
<dbReference type="GO" id="GO:0090374">
    <property type="term" value="P:oligopeptide export from mitochondrion"/>
    <property type="evidence" value="ECO:0007669"/>
    <property type="project" value="TreeGrafter"/>
</dbReference>
<keyword evidence="6" id="KW-0067">ATP-binding</keyword>
<feature type="domain" description="ABC transmembrane type-1" evidence="12">
    <location>
        <begin position="94"/>
        <end position="390"/>
    </location>
</feature>
<feature type="transmembrane region" description="Helical" evidence="10">
    <location>
        <begin position="326"/>
        <end position="352"/>
    </location>
</feature>
<reference evidence="13" key="1">
    <citation type="submission" date="2022-07" db="EMBL/GenBank/DDBJ databases">
        <title>Phylogenomic reconstructions and comparative analyses of Kickxellomycotina fungi.</title>
        <authorList>
            <person name="Reynolds N.K."/>
            <person name="Stajich J.E."/>
            <person name="Barry K."/>
            <person name="Grigoriev I.V."/>
            <person name="Crous P."/>
            <person name="Smith M.E."/>
        </authorList>
    </citation>
    <scope>NUCLEOTIDE SEQUENCE</scope>
    <source>
        <strain evidence="13">NBRC 105413</strain>
    </source>
</reference>
<dbReference type="GO" id="GO:0016887">
    <property type="term" value="F:ATP hydrolysis activity"/>
    <property type="evidence" value="ECO:0007669"/>
    <property type="project" value="InterPro"/>
</dbReference>
<proteinExistence type="inferred from homology"/>
<dbReference type="InterPro" id="IPR039421">
    <property type="entry name" value="Type_1_exporter"/>
</dbReference>
<dbReference type="GO" id="GO:0005743">
    <property type="term" value="C:mitochondrial inner membrane"/>
    <property type="evidence" value="ECO:0007669"/>
    <property type="project" value="TreeGrafter"/>
</dbReference>
<dbReference type="PROSITE" id="PS50893">
    <property type="entry name" value="ABC_TRANSPORTER_2"/>
    <property type="match status" value="2"/>
</dbReference>
<comment type="similarity">
    <text evidence="2">Belongs to the ABC transporter superfamily. ABCB family. Multidrug resistance exporter (TC 3.A.1.201) subfamily.</text>
</comment>
<dbReference type="FunFam" id="3.40.50.300:FF:000916">
    <property type="entry name" value="ABC transporter B family member 9"/>
    <property type="match status" value="1"/>
</dbReference>
<dbReference type="CDD" id="cd18578">
    <property type="entry name" value="ABC_6TM_Pgp_ABCB1_D2_like"/>
    <property type="match status" value="1"/>
</dbReference>
<dbReference type="SUPFAM" id="SSF90123">
    <property type="entry name" value="ABC transporter transmembrane region"/>
    <property type="match status" value="2"/>
</dbReference>
<name>A0A9W7XPS2_9FUNG</name>
<dbReference type="InterPro" id="IPR027417">
    <property type="entry name" value="P-loop_NTPase"/>
</dbReference>
<dbReference type="SMART" id="SM00382">
    <property type="entry name" value="AAA"/>
    <property type="match status" value="2"/>
</dbReference>
<protein>
    <recommendedName>
        <fullName evidence="15">P-loop containing nucleoside triphosphate hydrolase protein</fullName>
    </recommendedName>
</protein>
<evidence type="ECO:0000313" key="13">
    <source>
        <dbReference type="EMBL" id="KAJ1647877.1"/>
    </source>
</evidence>
<gene>
    <name evidence="13" type="ORF">LPJ64_000762</name>
</gene>
<dbReference type="InterPro" id="IPR003439">
    <property type="entry name" value="ABC_transporter-like_ATP-bd"/>
</dbReference>
<feature type="transmembrane region" description="Helical" evidence="10">
    <location>
        <begin position="990"/>
        <end position="1011"/>
    </location>
</feature>
<feature type="domain" description="ABC transporter" evidence="11">
    <location>
        <begin position="426"/>
        <end position="667"/>
    </location>
</feature>
<dbReference type="InterPro" id="IPR011527">
    <property type="entry name" value="ABC1_TM_dom"/>
</dbReference>
<evidence type="ECO:0000259" key="11">
    <source>
        <dbReference type="PROSITE" id="PS50893"/>
    </source>
</evidence>
<comment type="caution">
    <text evidence="13">The sequence shown here is derived from an EMBL/GenBank/DDBJ whole genome shotgun (WGS) entry which is preliminary data.</text>
</comment>
<dbReference type="Gene3D" id="1.20.1560.10">
    <property type="entry name" value="ABC transporter type 1, transmembrane domain"/>
    <property type="match status" value="1"/>
</dbReference>
<keyword evidence="8 10" id="KW-0472">Membrane</keyword>
<dbReference type="CDD" id="cd18577">
    <property type="entry name" value="ABC_6TM_Pgp_ABCB1_D1_like"/>
    <property type="match status" value="1"/>
</dbReference>
<dbReference type="InterPro" id="IPR017871">
    <property type="entry name" value="ABC_transporter-like_CS"/>
</dbReference>
<dbReference type="InterPro" id="IPR003593">
    <property type="entry name" value="AAA+_ATPase"/>
</dbReference>
<evidence type="ECO:0000256" key="9">
    <source>
        <dbReference type="SAM" id="MobiDB-lite"/>
    </source>
</evidence>
<organism evidence="13 14">
    <name type="scientific">Coemansia asiatica</name>
    <dbReference type="NCBI Taxonomy" id="1052880"/>
    <lineage>
        <taxon>Eukaryota</taxon>
        <taxon>Fungi</taxon>
        <taxon>Fungi incertae sedis</taxon>
        <taxon>Zoopagomycota</taxon>
        <taxon>Kickxellomycotina</taxon>
        <taxon>Kickxellomycetes</taxon>
        <taxon>Kickxellales</taxon>
        <taxon>Kickxellaceae</taxon>
        <taxon>Coemansia</taxon>
    </lineage>
</organism>
<dbReference type="CDD" id="cd03249">
    <property type="entry name" value="ABC_MTABC3_MDL1_MDL2"/>
    <property type="match status" value="2"/>
</dbReference>
<keyword evidence="4 10" id="KW-0812">Transmembrane</keyword>
<dbReference type="GO" id="GO:0015421">
    <property type="term" value="F:ABC-type oligopeptide transporter activity"/>
    <property type="evidence" value="ECO:0007669"/>
    <property type="project" value="TreeGrafter"/>
</dbReference>
<sequence>MPSLSSSSSSLDVDKSKDAVVLPVKVRPSSISSTDDDDRSTEDADDKADDVAMFLKEDDHSKKPKPTTPESKPKPTSVIKLFRFATKFDIFLCLLGSVCSIAAGVIIPAMTIIFSSLVQALINYNMWIAEGKVDQAYDLLKRESRHYCLWFFILGLIMWVVSYGVNICWSVAAENQGLRIREMYYASIMRQDIGWFDTIETGELTTRITNDVNLVQDGISEKFGFILMNVVSFLTGFIIAFVKAWDVAFICLCVLPFMIATVAFMGRSIAKWTTFAQDHTASSGGVADEVLGSIRTVMAFNGQQRELERYQEKIHDAYLFGKKKGFVLGAGIGFIQFSIFVMYCVGFNFGIWRIYKGVRIPQEVLNAIFALLIGGFRLGGTAPQLSALSTAQGCAAKVFAVIDRVSPINPLDKETGKKVSKVSGKITFVDVHFNYPKRPDVPVLKGFNLDILPGQKIALVGESGCGKSTTVGLIERFYDPAQGQVRIDDIDTKDYNIGSLRHRIGIVTQEPVLFSTSIKQNIKWGAIDADNPEPTDEDVIEAAKAANAHEFISQLPDGYDTLVGEGGALLSGGQKQRIAIARAIIRNPDILLLDEATSALDTASERLVQDALDKLSTDRTTISIAHRLSTIRNCDQIYVVREGIVSENGTHDELVLRGGEYAAMVRAQELRQVVRAAQLNEDGQGIAGSDDDEAEVRELIAKELKEQALDLKATTQASKQSVSKSLVYSNGKKSLQESNDYYLLWRLIMQYRGSMKALVPGAISAVIDGAVMPCFALVYSRLLISLSNPDPEQMKRDATKYACIFLVFAFVDLFAMFGRAGLFHIAGESLTRKIRYETFRKYLTFEPGYYDDESNGVGMLTARLATEAEDVNRFVGTVLSTFTSTMATIVAAMVVAFNYDWRLTLIMIGTWPIQMFAQYQQALTVRGASFKTKKAYERSGQSAAESIRNIKTVATLRREETFIRSFNEHNRIPHTSSVKGSFVTSFGFGFSQACNLFVNAVIFYAGCRFIINGWITMPQMTNVLMASTFSVMAIGMLAQFSTMISKGAVAARGIYLTLERKSLIDGLDPDGSTSEKFNGNASFDNVKFSYPIRPDTKILKDISFEAISGKSVALVGASGSGKSTSILLTQRLYDVNSGNVAVENIDVRDWNIMALRENMAIVGQEPILFNYTIGENIAYGKPGATQKEIEEAAREANIFNFVRNLPDGFNTSVGQKGGRLSGGQKQRVAIARALVRKPKLLLLDEATAALDSRSEKIVQKVLDKAAKERTTLTVAHRLSTIQDCDMIVVFKNGRIVERGTHDELLAQKGDYYLLVQQQSLQVAH</sequence>
<dbReference type="EMBL" id="JANBOH010000017">
    <property type="protein sequence ID" value="KAJ1647877.1"/>
    <property type="molecule type" value="Genomic_DNA"/>
</dbReference>
<feature type="transmembrane region" description="Helical" evidence="10">
    <location>
        <begin position="757"/>
        <end position="779"/>
    </location>
</feature>
<keyword evidence="3" id="KW-0813">Transport</keyword>
<feature type="transmembrane region" description="Helical" evidence="10">
    <location>
        <begin position="799"/>
        <end position="825"/>
    </location>
</feature>
<evidence type="ECO:0000256" key="8">
    <source>
        <dbReference type="ARBA" id="ARBA00023136"/>
    </source>
</evidence>
<feature type="transmembrane region" description="Helical" evidence="10">
    <location>
        <begin position="223"/>
        <end position="241"/>
    </location>
</feature>
<evidence type="ECO:0000259" key="12">
    <source>
        <dbReference type="PROSITE" id="PS50929"/>
    </source>
</evidence>
<dbReference type="Proteomes" id="UP001145021">
    <property type="component" value="Unassembled WGS sequence"/>
</dbReference>
<evidence type="ECO:0000256" key="6">
    <source>
        <dbReference type="ARBA" id="ARBA00022840"/>
    </source>
</evidence>
<feature type="transmembrane region" description="Helical" evidence="10">
    <location>
        <begin position="90"/>
        <end position="117"/>
    </location>
</feature>
<feature type="region of interest" description="Disordered" evidence="9">
    <location>
        <begin position="24"/>
        <end position="75"/>
    </location>
</feature>
<evidence type="ECO:0000256" key="7">
    <source>
        <dbReference type="ARBA" id="ARBA00022989"/>
    </source>
</evidence>
<evidence type="ECO:0000256" key="2">
    <source>
        <dbReference type="ARBA" id="ARBA00007577"/>
    </source>
</evidence>
<evidence type="ECO:0000256" key="5">
    <source>
        <dbReference type="ARBA" id="ARBA00022741"/>
    </source>
</evidence>
<dbReference type="Pfam" id="PF00664">
    <property type="entry name" value="ABC_membrane"/>
    <property type="match status" value="2"/>
</dbReference>
<dbReference type="GO" id="GO:0005524">
    <property type="term" value="F:ATP binding"/>
    <property type="evidence" value="ECO:0007669"/>
    <property type="project" value="UniProtKB-KW"/>
</dbReference>
<dbReference type="PANTHER" id="PTHR43394">
    <property type="entry name" value="ATP-DEPENDENT PERMEASE MDL1, MITOCHONDRIAL"/>
    <property type="match status" value="1"/>
</dbReference>
<evidence type="ECO:0000256" key="1">
    <source>
        <dbReference type="ARBA" id="ARBA00004141"/>
    </source>
</evidence>
<feature type="transmembrane region" description="Helical" evidence="10">
    <location>
        <begin position="247"/>
        <end position="265"/>
    </location>
</feature>
<feature type="compositionally biased region" description="Acidic residues" evidence="9">
    <location>
        <begin position="34"/>
        <end position="48"/>
    </location>
</feature>
<dbReference type="Gene3D" id="3.40.50.300">
    <property type="entry name" value="P-loop containing nucleotide triphosphate hydrolases"/>
    <property type="match status" value="2"/>
</dbReference>
<evidence type="ECO:0000256" key="4">
    <source>
        <dbReference type="ARBA" id="ARBA00022692"/>
    </source>
</evidence>
<dbReference type="FunFam" id="3.40.50.300:FF:000205">
    <property type="entry name" value="ABC transporter B family member 4"/>
    <property type="match status" value="1"/>
</dbReference>
<evidence type="ECO:0000313" key="14">
    <source>
        <dbReference type="Proteomes" id="UP001145021"/>
    </source>
</evidence>
<comment type="subcellular location">
    <subcellularLocation>
        <location evidence="1">Membrane</location>
        <topology evidence="1">Multi-pass membrane protein</topology>
    </subcellularLocation>
</comment>
<dbReference type="PANTHER" id="PTHR43394:SF27">
    <property type="entry name" value="ATP-DEPENDENT TRANSLOCASE ABCB1-LIKE"/>
    <property type="match status" value="1"/>
</dbReference>
<dbReference type="PROSITE" id="PS50929">
    <property type="entry name" value="ABC_TM1F"/>
    <property type="match status" value="2"/>
</dbReference>
<evidence type="ECO:0000256" key="10">
    <source>
        <dbReference type="SAM" id="Phobius"/>
    </source>
</evidence>
<feature type="transmembrane region" description="Helical" evidence="10">
    <location>
        <begin position="1023"/>
        <end position="1044"/>
    </location>
</feature>
<dbReference type="Pfam" id="PF00005">
    <property type="entry name" value="ABC_tran"/>
    <property type="match status" value="2"/>
</dbReference>
<feature type="transmembrane region" description="Helical" evidence="10">
    <location>
        <begin position="149"/>
        <end position="173"/>
    </location>
</feature>
<keyword evidence="5" id="KW-0547">Nucleotide-binding</keyword>
<feature type="domain" description="ABC transporter" evidence="11">
    <location>
        <begin position="1081"/>
        <end position="1317"/>
    </location>
</feature>
<evidence type="ECO:0000256" key="3">
    <source>
        <dbReference type="ARBA" id="ARBA00022448"/>
    </source>
</evidence>
<accession>A0A9W7XPS2</accession>
<evidence type="ECO:0008006" key="15">
    <source>
        <dbReference type="Google" id="ProtNLM"/>
    </source>
</evidence>